<evidence type="ECO:0000313" key="3">
    <source>
        <dbReference type="Proteomes" id="UP000242320"/>
    </source>
</evidence>
<evidence type="ECO:0000313" key="2">
    <source>
        <dbReference type="EMBL" id="OSC26392.1"/>
    </source>
</evidence>
<protein>
    <submittedName>
        <fullName evidence="2">Bleomycin resistance protein</fullName>
    </submittedName>
</protein>
<accession>A0A1X2KXG8</accession>
<dbReference type="PROSITE" id="PS51819">
    <property type="entry name" value="VOC"/>
    <property type="match status" value="1"/>
</dbReference>
<dbReference type="Proteomes" id="UP000242320">
    <property type="component" value="Unassembled WGS sequence"/>
</dbReference>
<dbReference type="InterPro" id="IPR037523">
    <property type="entry name" value="VOC_core"/>
</dbReference>
<name>A0A1X2KXG8_9MYCO</name>
<gene>
    <name evidence="2" type="ORF">B8W69_16490</name>
</gene>
<dbReference type="SUPFAM" id="SSF54593">
    <property type="entry name" value="Glyoxalase/Bleomycin resistance protein/Dihydroxybiphenyl dioxygenase"/>
    <property type="match status" value="1"/>
</dbReference>
<comment type="caution">
    <text evidence="2">The sequence shown here is derived from an EMBL/GenBank/DDBJ whole genome shotgun (WGS) entry which is preliminary data.</text>
</comment>
<feature type="domain" description="VOC" evidence="1">
    <location>
        <begin position="10"/>
        <end position="141"/>
    </location>
</feature>
<evidence type="ECO:0000259" key="1">
    <source>
        <dbReference type="PROSITE" id="PS51819"/>
    </source>
</evidence>
<proteinExistence type="predicted"/>
<dbReference type="Gene3D" id="3.10.180.10">
    <property type="entry name" value="2,3-Dihydroxybiphenyl 1,2-Dioxygenase, domain 1"/>
    <property type="match status" value="1"/>
</dbReference>
<reference evidence="2 3" key="1">
    <citation type="submission" date="2017-04" db="EMBL/GenBank/DDBJ databases">
        <title>The new phylogeny of genus Mycobacterium.</title>
        <authorList>
            <person name="Tortoli E."/>
            <person name="Trovato A."/>
            <person name="Cirillo D.M."/>
        </authorList>
    </citation>
    <scope>NUCLEOTIDE SEQUENCE [LARGE SCALE GENOMIC DNA]</scope>
    <source>
        <strain evidence="2 3">DSM 45247</strain>
    </source>
</reference>
<dbReference type="RefSeq" id="WP_085290892.1">
    <property type="nucleotide sequence ID" value="NZ_NCXM01000016.1"/>
</dbReference>
<dbReference type="AlphaFoldDB" id="A0A1X2KXG8"/>
<dbReference type="OrthoDB" id="5185674at2"/>
<sequence length="160" mass="17405">MTAFALRPEDFYHTGIIVSDLDAAMARLTALAGYRWITPVSYTLPFRTTTGTQEVTSTFVYSLQAPHVELIKEVPGTAWTAAPGNAIHHLGYWTDDLAESAKRLEDNGFTFEATADTAPPDLALFAYYVDAAGTRIEIVDRALFPDFPAFLQAAAGPEAS</sequence>
<dbReference type="EMBL" id="NCXM01000016">
    <property type="protein sequence ID" value="OSC26392.1"/>
    <property type="molecule type" value="Genomic_DNA"/>
</dbReference>
<dbReference type="InterPro" id="IPR029068">
    <property type="entry name" value="Glyas_Bleomycin-R_OHBP_Dase"/>
</dbReference>
<dbReference type="Pfam" id="PF13669">
    <property type="entry name" value="Glyoxalase_4"/>
    <property type="match status" value="1"/>
</dbReference>
<organism evidence="2 3">
    <name type="scientific">Mycolicibacterium vulneris</name>
    <dbReference type="NCBI Taxonomy" id="547163"/>
    <lineage>
        <taxon>Bacteria</taxon>
        <taxon>Bacillati</taxon>
        <taxon>Actinomycetota</taxon>
        <taxon>Actinomycetes</taxon>
        <taxon>Mycobacteriales</taxon>
        <taxon>Mycobacteriaceae</taxon>
        <taxon>Mycolicibacterium</taxon>
    </lineage>
</organism>
<keyword evidence="3" id="KW-1185">Reference proteome</keyword>